<dbReference type="GO" id="GO:0004930">
    <property type="term" value="F:G protein-coupled receptor activity"/>
    <property type="evidence" value="ECO:0007669"/>
    <property type="project" value="InterPro"/>
</dbReference>
<keyword evidence="9" id="KW-1185">Reference proteome</keyword>
<protein>
    <recommendedName>
        <fullName evidence="6">G-protein coupled receptors family 1 profile domain-containing protein</fullName>
    </recommendedName>
</protein>
<evidence type="ECO:0000256" key="5">
    <source>
        <dbReference type="ARBA" id="ARBA00023170"/>
    </source>
</evidence>
<reference evidence="7" key="2">
    <citation type="submission" date="2020-08" db="EMBL/GenBank/DDBJ databases">
        <authorList>
            <person name="Shumante A."/>
            <person name="Zimin A.V."/>
            <person name="Puiu D."/>
            <person name="Salzberg S.L."/>
        </authorList>
    </citation>
    <scope>NUCLEOTIDE SEQUENCE</scope>
    <source>
        <strain evidence="7">WC2-LM</strain>
        <tissue evidence="7">Liver</tissue>
    </source>
</reference>
<organism evidence="8 9">
    <name type="scientific">Marmota monax</name>
    <name type="common">Woodchuck</name>
    <dbReference type="NCBI Taxonomy" id="9995"/>
    <lineage>
        <taxon>Eukaryota</taxon>
        <taxon>Metazoa</taxon>
        <taxon>Chordata</taxon>
        <taxon>Craniata</taxon>
        <taxon>Vertebrata</taxon>
        <taxon>Euteleostomi</taxon>
        <taxon>Mammalia</taxon>
        <taxon>Eutheria</taxon>
        <taxon>Euarchontoglires</taxon>
        <taxon>Glires</taxon>
        <taxon>Rodentia</taxon>
        <taxon>Sciuromorpha</taxon>
        <taxon>Sciuridae</taxon>
        <taxon>Xerinae</taxon>
        <taxon>Marmotini</taxon>
        <taxon>Marmota</taxon>
    </lineage>
</organism>
<feature type="domain" description="G-protein coupled receptors family 1 profile" evidence="6">
    <location>
        <begin position="1"/>
        <end position="82"/>
    </location>
</feature>
<evidence type="ECO:0000256" key="2">
    <source>
        <dbReference type="ARBA" id="ARBA00022692"/>
    </source>
</evidence>
<evidence type="ECO:0000256" key="3">
    <source>
        <dbReference type="ARBA" id="ARBA00022989"/>
    </source>
</evidence>
<dbReference type="PROSITE" id="PS50262">
    <property type="entry name" value="G_PROTEIN_RECEP_F1_2"/>
    <property type="match status" value="1"/>
</dbReference>
<dbReference type="GO" id="GO:0016020">
    <property type="term" value="C:membrane"/>
    <property type="evidence" value="ECO:0007669"/>
    <property type="project" value="UniProtKB-SubCell"/>
</dbReference>
<reference evidence="8 9" key="1">
    <citation type="submission" date="2019-04" db="EMBL/GenBank/DDBJ databases">
        <authorList>
            <person name="Alioto T."/>
            <person name="Alioto T."/>
        </authorList>
    </citation>
    <scope>NUCLEOTIDE SEQUENCE [LARGE SCALE GENOMIC DNA]</scope>
</reference>
<dbReference type="InterPro" id="IPR000276">
    <property type="entry name" value="GPCR_Rhodpsn"/>
</dbReference>
<dbReference type="EMBL" id="CABDUW010002934">
    <property type="protein sequence ID" value="VTJ88396.1"/>
    <property type="molecule type" value="Genomic_DNA"/>
</dbReference>
<gene>
    <name evidence="7" type="ORF">GHT09_009471</name>
    <name evidence="8" type="ORF">MONAX_5E022811</name>
</gene>
<dbReference type="Gene3D" id="1.20.1070.10">
    <property type="entry name" value="Rhodopsin 7-helix transmembrane proteins"/>
    <property type="match status" value="1"/>
</dbReference>
<dbReference type="AlphaFoldDB" id="A0A5E4D2S4"/>
<dbReference type="InterPro" id="IPR017452">
    <property type="entry name" value="GPCR_Rhodpsn_7TM"/>
</dbReference>
<keyword evidence="3" id="KW-1133">Transmembrane helix</keyword>
<comment type="subcellular location">
    <subcellularLocation>
        <location evidence="1">Membrane</location>
        <topology evidence="1">Multi-pass membrane protein</topology>
    </subcellularLocation>
</comment>
<evidence type="ECO:0000313" key="9">
    <source>
        <dbReference type="Proteomes" id="UP000335636"/>
    </source>
</evidence>
<keyword evidence="4" id="KW-0472">Membrane</keyword>
<dbReference type="Proteomes" id="UP000662637">
    <property type="component" value="Unassembled WGS sequence"/>
</dbReference>
<dbReference type="EMBL" id="WJEC01001195">
    <property type="protein sequence ID" value="KAF7479419.1"/>
    <property type="molecule type" value="Genomic_DNA"/>
</dbReference>
<evidence type="ECO:0000259" key="6">
    <source>
        <dbReference type="PROSITE" id="PS50262"/>
    </source>
</evidence>
<evidence type="ECO:0000313" key="8">
    <source>
        <dbReference type="EMBL" id="VTJ88396.1"/>
    </source>
</evidence>
<evidence type="ECO:0000313" key="7">
    <source>
        <dbReference type="EMBL" id="KAF7479419.1"/>
    </source>
</evidence>
<evidence type="ECO:0000256" key="1">
    <source>
        <dbReference type="ARBA" id="ARBA00004141"/>
    </source>
</evidence>
<keyword evidence="2" id="KW-0812">Transmembrane</keyword>
<accession>A0A5E4D2S4</accession>
<evidence type="ECO:0000256" key="4">
    <source>
        <dbReference type="ARBA" id="ARBA00023136"/>
    </source>
</evidence>
<dbReference type="SUPFAM" id="SSF81321">
    <property type="entry name" value="Family A G protein-coupled receptor-like"/>
    <property type="match status" value="1"/>
</dbReference>
<name>A0A5E4D2S4_MARMO</name>
<sequence length="82" mass="8926">MGSTECVLLSLMADDWYLAICNPQRYPLIMNKRVCVQIAAGCWVTGCLAALVETVPVLQLSLCDHSIISHFSCEILAGLKLA</sequence>
<dbReference type="Proteomes" id="UP000335636">
    <property type="component" value="Unassembled WGS sequence"/>
</dbReference>
<dbReference type="PANTHER" id="PTHR26453">
    <property type="entry name" value="OLFACTORY RECEPTOR"/>
    <property type="match status" value="1"/>
</dbReference>
<dbReference type="Pfam" id="PF00001">
    <property type="entry name" value="7tm_1"/>
    <property type="match status" value="1"/>
</dbReference>
<keyword evidence="5" id="KW-0675">Receptor</keyword>
<proteinExistence type="predicted"/>